<dbReference type="EMBL" id="FZOK01000004">
    <property type="protein sequence ID" value="SNS16155.1"/>
    <property type="molecule type" value="Genomic_DNA"/>
</dbReference>
<keyword evidence="8" id="KW-0732">Signal</keyword>
<dbReference type="PANTHER" id="PTHR30026:SF20">
    <property type="entry name" value="OUTER MEMBRANE PROTEIN TOLC"/>
    <property type="match status" value="1"/>
</dbReference>
<evidence type="ECO:0000256" key="6">
    <source>
        <dbReference type="ARBA" id="ARBA00023136"/>
    </source>
</evidence>
<evidence type="ECO:0000256" key="2">
    <source>
        <dbReference type="ARBA" id="ARBA00007613"/>
    </source>
</evidence>
<keyword evidence="4" id="KW-1134">Transmembrane beta strand</keyword>
<feature type="chain" id="PRO_5012647306" evidence="8">
    <location>
        <begin position="25"/>
        <end position="451"/>
    </location>
</feature>
<proteinExistence type="inferred from homology"/>
<comment type="similarity">
    <text evidence="2">Belongs to the outer membrane factor (OMF) (TC 1.B.17) family.</text>
</comment>
<evidence type="ECO:0000256" key="5">
    <source>
        <dbReference type="ARBA" id="ARBA00022692"/>
    </source>
</evidence>
<dbReference type="Pfam" id="PF02321">
    <property type="entry name" value="OEP"/>
    <property type="match status" value="2"/>
</dbReference>
<evidence type="ECO:0000256" key="4">
    <source>
        <dbReference type="ARBA" id="ARBA00022452"/>
    </source>
</evidence>
<dbReference type="GO" id="GO:0015288">
    <property type="term" value="F:porin activity"/>
    <property type="evidence" value="ECO:0007669"/>
    <property type="project" value="TreeGrafter"/>
</dbReference>
<dbReference type="GO" id="GO:0015562">
    <property type="term" value="F:efflux transmembrane transporter activity"/>
    <property type="evidence" value="ECO:0007669"/>
    <property type="project" value="InterPro"/>
</dbReference>
<evidence type="ECO:0000256" key="8">
    <source>
        <dbReference type="SAM" id="SignalP"/>
    </source>
</evidence>
<feature type="signal peptide" evidence="8">
    <location>
        <begin position="1"/>
        <end position="24"/>
    </location>
</feature>
<dbReference type="GO" id="GO:1990281">
    <property type="term" value="C:efflux pump complex"/>
    <property type="evidence" value="ECO:0007669"/>
    <property type="project" value="TreeGrafter"/>
</dbReference>
<keyword evidence="3" id="KW-0813">Transport</keyword>
<evidence type="ECO:0000256" key="3">
    <source>
        <dbReference type="ARBA" id="ARBA00022448"/>
    </source>
</evidence>
<sequence length="451" mass="51243">MKRKIHIGFYTLALMLFIPALTQAQQQVIPLTLEESIKFALENNVEAKNAKLEVMASQATINENLARGLPQINGTFDFTHNFAIPLVFLPNEGPFANPESESDVIAARFGVDFQSSLGVRMDQMIFDGSYFVGLKAAKTLKRLTDFDLEKAEIDVIENIKKAYFTVLVNDERLQIVEANLSRIDQLWKETQILYEEGFAEKLEVSRIRVQRNNLQSEYDKVVTATAISVELLKLQMGIPFEFEVRLTESLKDHNNPVLIEELLSNNGYRRVEMDQIKTNIELANLDLKNNQVQYMPTINGFLTYQRSGAALDFSNTFNSSNWFTAAFVGVNMAIPIFDGFSKRSKIQKNRVQIKQLENQAYYFDQSIDVEIFQAKKNLKNSLYALEVQSENRILALEVFEMTKIKYQEGVGSNLEVIDADSALKEAEANYFSALYDALIAKVDLEKALGIL</sequence>
<keyword evidence="6" id="KW-0472">Membrane</keyword>
<dbReference type="Proteomes" id="UP000198480">
    <property type="component" value="Unassembled WGS sequence"/>
</dbReference>
<evidence type="ECO:0000313" key="9">
    <source>
        <dbReference type="EMBL" id="SNS16155.1"/>
    </source>
</evidence>
<evidence type="ECO:0000313" key="10">
    <source>
        <dbReference type="Proteomes" id="UP000198480"/>
    </source>
</evidence>
<reference evidence="10" key="1">
    <citation type="submission" date="2017-06" db="EMBL/GenBank/DDBJ databases">
        <authorList>
            <person name="Varghese N."/>
            <person name="Submissions S."/>
        </authorList>
    </citation>
    <scope>NUCLEOTIDE SEQUENCE [LARGE SCALE GENOMIC DNA]</scope>
    <source>
        <strain evidence="10">5C</strain>
    </source>
</reference>
<evidence type="ECO:0000256" key="1">
    <source>
        <dbReference type="ARBA" id="ARBA00004442"/>
    </source>
</evidence>
<protein>
    <submittedName>
        <fullName evidence="9">Outer membrane protein TolC</fullName>
    </submittedName>
</protein>
<keyword evidence="10" id="KW-1185">Reference proteome</keyword>
<dbReference type="GO" id="GO:0009279">
    <property type="term" value="C:cell outer membrane"/>
    <property type="evidence" value="ECO:0007669"/>
    <property type="project" value="UniProtKB-SubCell"/>
</dbReference>
<gene>
    <name evidence="9" type="ORF">SAMN06295967_104127</name>
</gene>
<keyword evidence="5" id="KW-0812">Transmembrane</keyword>
<accession>A0A239C7C3</accession>
<keyword evidence="7" id="KW-0998">Cell outer membrane</keyword>
<name>A0A239C7C3_9BACT</name>
<organism evidence="9 10">
    <name type="scientific">Belliella buryatensis</name>
    <dbReference type="NCBI Taxonomy" id="1500549"/>
    <lineage>
        <taxon>Bacteria</taxon>
        <taxon>Pseudomonadati</taxon>
        <taxon>Bacteroidota</taxon>
        <taxon>Cytophagia</taxon>
        <taxon>Cytophagales</taxon>
        <taxon>Cyclobacteriaceae</taxon>
        <taxon>Belliella</taxon>
    </lineage>
</organism>
<dbReference type="PANTHER" id="PTHR30026">
    <property type="entry name" value="OUTER MEMBRANE PROTEIN TOLC"/>
    <property type="match status" value="1"/>
</dbReference>
<dbReference type="InterPro" id="IPR003423">
    <property type="entry name" value="OMP_efflux"/>
</dbReference>
<dbReference type="SUPFAM" id="SSF56954">
    <property type="entry name" value="Outer membrane efflux proteins (OEP)"/>
    <property type="match status" value="1"/>
</dbReference>
<evidence type="ECO:0000256" key="7">
    <source>
        <dbReference type="ARBA" id="ARBA00023237"/>
    </source>
</evidence>
<comment type="subcellular location">
    <subcellularLocation>
        <location evidence="1">Cell outer membrane</location>
    </subcellularLocation>
</comment>
<dbReference type="RefSeq" id="WP_317045584.1">
    <property type="nucleotide sequence ID" value="NZ_FZOK01000004.1"/>
</dbReference>
<dbReference type="Gene3D" id="1.20.1600.10">
    <property type="entry name" value="Outer membrane efflux proteins (OEP)"/>
    <property type="match status" value="1"/>
</dbReference>
<dbReference type="AlphaFoldDB" id="A0A239C7C3"/>
<dbReference type="InterPro" id="IPR051906">
    <property type="entry name" value="TolC-like"/>
</dbReference>